<dbReference type="GO" id="GO:0003676">
    <property type="term" value="F:nucleic acid binding"/>
    <property type="evidence" value="ECO:0007669"/>
    <property type="project" value="InterPro"/>
</dbReference>
<protein>
    <recommendedName>
        <fullName evidence="1">Tc1-like transposase DDE domain-containing protein</fullName>
    </recommendedName>
</protein>
<keyword evidence="3" id="KW-1185">Reference proteome</keyword>
<evidence type="ECO:0000313" key="3">
    <source>
        <dbReference type="Proteomes" id="UP001152795"/>
    </source>
</evidence>
<organism evidence="2 3">
    <name type="scientific">Paramuricea clavata</name>
    <name type="common">Red gorgonian</name>
    <name type="synonym">Violescent sea-whip</name>
    <dbReference type="NCBI Taxonomy" id="317549"/>
    <lineage>
        <taxon>Eukaryota</taxon>
        <taxon>Metazoa</taxon>
        <taxon>Cnidaria</taxon>
        <taxon>Anthozoa</taxon>
        <taxon>Octocorallia</taxon>
        <taxon>Malacalcyonacea</taxon>
        <taxon>Plexauridae</taxon>
        <taxon>Paramuricea</taxon>
    </lineage>
</organism>
<name>A0A7D9I2H7_PARCT</name>
<reference evidence="2" key="1">
    <citation type="submission" date="2020-04" db="EMBL/GenBank/DDBJ databases">
        <authorList>
            <person name="Alioto T."/>
            <person name="Alioto T."/>
            <person name="Gomez Garrido J."/>
        </authorList>
    </citation>
    <scope>NUCLEOTIDE SEQUENCE</scope>
    <source>
        <strain evidence="2">A484AB</strain>
    </source>
</reference>
<sequence length="198" mass="22351">MVKKVYENRHEVCSFYFTDELRASLDGPDCWAKGWVFNGDNCFNRMRHQQGGGGVIIWGRIIGNTIIGPFHVPEGLKLSSATYCPFPKNSLEPWLDNLPLATMKKTIFMHDNAVSHAAKATTQFLHSLGFVNDLMVCPPNSPDLNPIENLWSIIKCHVYLNGKQYSSKDMWMAIKESAATIPKSTIKKLTDSVNDRLF</sequence>
<dbReference type="PANTHER" id="PTHR47326">
    <property type="entry name" value="TRANSPOSABLE ELEMENT TC3 TRANSPOSASE-LIKE PROTEIN"/>
    <property type="match status" value="1"/>
</dbReference>
<dbReference type="Proteomes" id="UP001152795">
    <property type="component" value="Unassembled WGS sequence"/>
</dbReference>
<accession>A0A7D9I2H7</accession>
<evidence type="ECO:0000313" key="2">
    <source>
        <dbReference type="EMBL" id="CAB3995023.1"/>
    </source>
</evidence>
<evidence type="ECO:0000259" key="1">
    <source>
        <dbReference type="Pfam" id="PF13358"/>
    </source>
</evidence>
<dbReference type="InterPro" id="IPR038717">
    <property type="entry name" value="Tc1-like_DDE_dom"/>
</dbReference>
<dbReference type="PANTHER" id="PTHR47326:SF1">
    <property type="entry name" value="HTH PSQ-TYPE DOMAIN-CONTAINING PROTEIN"/>
    <property type="match status" value="1"/>
</dbReference>
<dbReference type="Pfam" id="PF13358">
    <property type="entry name" value="DDE_3"/>
    <property type="match status" value="1"/>
</dbReference>
<dbReference type="OrthoDB" id="9996331at2759"/>
<proteinExistence type="predicted"/>
<dbReference type="EMBL" id="CACRXK020002585">
    <property type="protein sequence ID" value="CAB3995023.1"/>
    <property type="molecule type" value="Genomic_DNA"/>
</dbReference>
<gene>
    <name evidence="2" type="ORF">PACLA_8A015236</name>
</gene>
<comment type="caution">
    <text evidence="2">The sequence shown here is derived from an EMBL/GenBank/DDBJ whole genome shotgun (WGS) entry which is preliminary data.</text>
</comment>
<dbReference type="InterPro" id="IPR036397">
    <property type="entry name" value="RNaseH_sf"/>
</dbReference>
<dbReference type="AlphaFoldDB" id="A0A7D9I2H7"/>
<feature type="domain" description="Tc1-like transposase DDE" evidence="1">
    <location>
        <begin position="15"/>
        <end position="159"/>
    </location>
</feature>
<dbReference type="Gene3D" id="3.30.420.10">
    <property type="entry name" value="Ribonuclease H-like superfamily/Ribonuclease H"/>
    <property type="match status" value="1"/>
</dbReference>